<evidence type="ECO:0000256" key="1">
    <source>
        <dbReference type="ARBA" id="ARBA00004245"/>
    </source>
</evidence>
<evidence type="ECO:0000256" key="8">
    <source>
        <dbReference type="ARBA" id="ARBA00023203"/>
    </source>
</evidence>
<dbReference type="InterPro" id="IPR001715">
    <property type="entry name" value="CH_dom"/>
</dbReference>
<keyword evidence="9" id="KW-0206">Cytoskeleton</keyword>
<feature type="non-terminal residue" evidence="16">
    <location>
        <position position="1"/>
    </location>
</feature>
<dbReference type="Pfam" id="PF21097">
    <property type="entry name" value="SR_plectin_7"/>
    <property type="match status" value="1"/>
</dbReference>
<dbReference type="FunFam" id="1.10.418.10:FF:000017">
    <property type="entry name" value="Microtubule-actin cross-linking factor 1"/>
    <property type="match status" value="1"/>
</dbReference>
<dbReference type="FunFam" id="1.20.58.60:FF:000116">
    <property type="entry name" value="Microtubule-actin cross-linking factor 1"/>
    <property type="match status" value="1"/>
</dbReference>
<dbReference type="FunFam" id="2.30.30.40:FF:000011">
    <property type="entry name" value="Microtubule-actin cross-linking factor 1"/>
    <property type="match status" value="1"/>
</dbReference>
<dbReference type="FunFam" id="1.20.58.60:FF:000127">
    <property type="entry name" value="microtubule-actin cross-linking factor 1 isoform X9"/>
    <property type="match status" value="1"/>
</dbReference>
<dbReference type="EMBL" id="VZTN01032263">
    <property type="protein sequence ID" value="NXS88449.1"/>
    <property type="molecule type" value="Genomic_DNA"/>
</dbReference>
<dbReference type="FunFam" id="1.10.418.10:FF:000002">
    <property type="entry name" value="Microtubule-actin cross-linking factor 1"/>
    <property type="match status" value="1"/>
</dbReference>
<feature type="compositionally biased region" description="Basic and acidic residues" evidence="13">
    <location>
        <begin position="3038"/>
        <end position="3049"/>
    </location>
</feature>
<dbReference type="GO" id="GO:0016020">
    <property type="term" value="C:membrane"/>
    <property type="evidence" value="ECO:0007669"/>
    <property type="project" value="TreeGrafter"/>
</dbReference>
<dbReference type="GO" id="GO:1990254">
    <property type="term" value="F:keratin filament binding"/>
    <property type="evidence" value="ECO:0007669"/>
    <property type="project" value="TreeGrafter"/>
</dbReference>
<dbReference type="FunFam" id="1.20.58.60:FF:000089">
    <property type="entry name" value="microtubule-actin cross-linking factor 1 isoform X9"/>
    <property type="match status" value="1"/>
</dbReference>
<feature type="non-terminal residue" evidence="16">
    <location>
        <position position="5090"/>
    </location>
</feature>
<dbReference type="Proteomes" id="UP000545329">
    <property type="component" value="Unassembled WGS sequence"/>
</dbReference>
<dbReference type="PROSITE" id="PS00019">
    <property type="entry name" value="ACTININ_1"/>
    <property type="match status" value="1"/>
</dbReference>
<dbReference type="GO" id="GO:0005198">
    <property type="term" value="F:structural molecule activity"/>
    <property type="evidence" value="ECO:0007669"/>
    <property type="project" value="TreeGrafter"/>
</dbReference>
<comment type="subcellular location">
    <subcellularLocation>
        <location evidence="2">Cell projection</location>
    </subcellularLocation>
    <subcellularLocation>
        <location evidence="1">Cytoplasm</location>
        <location evidence="1">Cytoskeleton</location>
    </subcellularLocation>
</comment>
<dbReference type="InterPro" id="IPR041615">
    <property type="entry name" value="Desmoplakin_SH3"/>
</dbReference>
<dbReference type="SMART" id="SM00250">
    <property type="entry name" value="PLEC"/>
    <property type="match status" value="20"/>
</dbReference>
<feature type="region of interest" description="Disordered" evidence="13">
    <location>
        <begin position="3581"/>
        <end position="3617"/>
    </location>
</feature>
<dbReference type="FunFam" id="1.20.58.60:FF:000010">
    <property type="entry name" value="plectin isoform X2"/>
    <property type="match status" value="1"/>
</dbReference>
<dbReference type="GO" id="GO:0042995">
    <property type="term" value="C:cell projection"/>
    <property type="evidence" value="ECO:0007669"/>
    <property type="project" value="UniProtKB-SubCell"/>
</dbReference>
<dbReference type="InterPro" id="IPR001452">
    <property type="entry name" value="SH3_domain"/>
</dbReference>
<dbReference type="Gene3D" id="1.20.58.1060">
    <property type="match status" value="1"/>
</dbReference>
<dbReference type="FunFam" id="1.20.58.60:FF:000097">
    <property type="entry name" value="microtubule-actin cross-linking factor 1 isoform X2"/>
    <property type="match status" value="1"/>
</dbReference>
<dbReference type="PANTHER" id="PTHR23169:SF25">
    <property type="entry name" value="MICROTUBULE-ACTIN CROSS-LINKING FACTOR 1, ISOFORMS 1_2_3_4_5"/>
    <property type="match status" value="1"/>
</dbReference>
<feature type="compositionally biased region" description="Polar residues" evidence="13">
    <location>
        <begin position="1860"/>
        <end position="1877"/>
    </location>
</feature>
<dbReference type="GO" id="GO:0030054">
    <property type="term" value="C:cell junction"/>
    <property type="evidence" value="ECO:0007669"/>
    <property type="project" value="TreeGrafter"/>
</dbReference>
<feature type="domain" description="Calponin-homology (CH)" evidence="15">
    <location>
        <begin position="5"/>
        <end position="108"/>
    </location>
</feature>
<evidence type="ECO:0000259" key="15">
    <source>
        <dbReference type="PROSITE" id="PS50021"/>
    </source>
</evidence>
<dbReference type="FunFam" id="1.20.58.60:FF:000134">
    <property type="entry name" value="microtubule-actin cross-linking factor 1 isoform X4"/>
    <property type="match status" value="1"/>
</dbReference>
<feature type="coiled-coil region" evidence="12">
    <location>
        <begin position="4536"/>
        <end position="4570"/>
    </location>
</feature>
<dbReference type="Gene3D" id="1.20.58.60">
    <property type="match status" value="15"/>
</dbReference>
<evidence type="ECO:0000313" key="16">
    <source>
        <dbReference type="EMBL" id="NXS88449.1"/>
    </source>
</evidence>
<feature type="compositionally biased region" description="Basic and acidic residues" evidence="13">
    <location>
        <begin position="2761"/>
        <end position="2788"/>
    </location>
</feature>
<protein>
    <submittedName>
        <fullName evidence="16">MACF1 factor</fullName>
    </submittedName>
</protein>
<dbReference type="GO" id="GO:0045095">
    <property type="term" value="C:keratin filament"/>
    <property type="evidence" value="ECO:0007669"/>
    <property type="project" value="TreeGrafter"/>
</dbReference>
<dbReference type="InterPro" id="IPR001101">
    <property type="entry name" value="Plectin_repeat"/>
</dbReference>
<dbReference type="Pfam" id="PF00681">
    <property type="entry name" value="Plectin"/>
    <property type="match status" value="6"/>
</dbReference>
<feature type="region of interest" description="Disordered" evidence="13">
    <location>
        <begin position="1859"/>
        <end position="1886"/>
    </location>
</feature>
<evidence type="ECO:0000256" key="11">
    <source>
        <dbReference type="PROSITE-ProRule" id="PRU00192"/>
    </source>
</evidence>
<dbReference type="Gene3D" id="3.90.1290.10">
    <property type="entry name" value="Plakin repeat"/>
    <property type="match status" value="5"/>
</dbReference>
<feature type="domain" description="Calponin-homology (CH)" evidence="15">
    <location>
        <begin position="121"/>
        <end position="225"/>
    </location>
</feature>
<dbReference type="FunFam" id="1.20.58.60:FF:000090">
    <property type="entry name" value="microtubule-actin cross-linking factor 1 isoform X2"/>
    <property type="match status" value="1"/>
</dbReference>
<feature type="region of interest" description="Disordered" evidence="13">
    <location>
        <begin position="3129"/>
        <end position="3154"/>
    </location>
</feature>
<dbReference type="GO" id="GO:0005874">
    <property type="term" value="C:microtubule"/>
    <property type="evidence" value="ECO:0007669"/>
    <property type="project" value="UniProtKB-KW"/>
</dbReference>
<dbReference type="FunFam" id="1.20.58.60:FF:000167">
    <property type="entry name" value="microtubule-actin cross-linking factor 1 isoform X9"/>
    <property type="match status" value="1"/>
</dbReference>
<keyword evidence="6" id="KW-0493">Microtubule</keyword>
<dbReference type="CDD" id="cd00176">
    <property type="entry name" value="SPEC"/>
    <property type="match status" value="8"/>
</dbReference>
<feature type="compositionally biased region" description="Basic and acidic residues" evidence="13">
    <location>
        <begin position="2968"/>
        <end position="2979"/>
    </location>
</feature>
<dbReference type="PANTHER" id="PTHR23169">
    <property type="entry name" value="ENVOPLAKIN"/>
    <property type="match status" value="1"/>
</dbReference>
<keyword evidence="8" id="KW-0009">Actin-binding</keyword>
<feature type="compositionally biased region" description="Basic residues" evidence="13">
    <location>
        <begin position="2980"/>
        <end position="2992"/>
    </location>
</feature>
<dbReference type="FunFam" id="1.20.58.60:FF:000095">
    <property type="entry name" value="microtubule-actin cross-linking factor 1 isoform X2"/>
    <property type="match status" value="1"/>
</dbReference>
<dbReference type="InterPro" id="IPR041573">
    <property type="entry name" value="Desmoplakin_Spectrin-like"/>
</dbReference>
<dbReference type="GO" id="GO:0003779">
    <property type="term" value="F:actin binding"/>
    <property type="evidence" value="ECO:0007669"/>
    <property type="project" value="UniProtKB-KW"/>
</dbReference>
<sequence length="5090" mass="568880">DERDRVQKKTFTKWVNKHLMKVRKHINDLYEDLRDGHNLISLLEVLSGVKLPREKGRMRFHRLQNVQIALDFLKQRQVKLVNIRNDDITDGNPKLTLGLIWTIILHFQISDIYISGELGDMSAKEKLLLWTQKVTAGYIGVKCTNFSSCWSDGKMFNALIHRYRPDLVDMERVQIQSNRENLEQAFEIAERLGVTRLLDAEDVDVPSPDEKSVITYVSSIYDAFPKVPEGGEGISAIEVDSRWLEYQSRVESLISWIKQHTILMSDKSFPQNPVELKALYNQYIHFKETEIPAKEQEKRQIEELYKLLEVWIEFGRIKLPQGYHPNDVEEEWGKLIIEMLEREKLLRPAVERLELLLQIANKIQNGALSCEEKLTLAKNTLQADAAHLESGQPVQYESDVVVYLQECEGLLRQLQVDVQILRDENYYQLEELVFRIMRLQDELVTLRLECTNLYRKGHFSTLELAPTSTLSTTHLKGEALTKGLHTSSASWFRKPMTRTELVAISSSEDEGSLRFVYELLAWVEEMQMRLERAEWGTDLPSVESQLETQRHIHTSVEELGSSVKEARMYEGKMSPNFRASYTETLGKLETQYCKLMETSSFRLRHLQSLHGFVSRATAELIWLNEKEEEELAYDWSDNNPNIAAKKNYFSELMAELEEKQDIFRSLQDTAELLSLENHPAKQTVEAYSAAVHTQWQWIKQLCLCVEQHVKENAAYFQFFSDARESEAYLRNLQDSIKRKYSCDHNTSLTRLEDLLQDSMDEKEQLIQSKSSVASLVGRSKGIVQLRPRNPEHAVKGTIPIKAVCDYRQIEITICRNDECVLEDNSQRTKWKVISPTGNEAMVPSVCFLIPPPNKEAIEMANRVEQLYQKVMALWHQLHVNTKSLISWNYLRKDIALVQSFSMEKLRSLAQGECQQALKSLQAHYEDFLQDSRDSELFSVSDRLRLEEEVESSKEHIRQLLESMENEDKDESVARTFLSELKDIRLRLEECEQRLLSSVQTPSSARAHGDTIQENAIRMAEQERTQEDLQQLQLELRAVSERCCSFLDKAPAGPSTPQLRSELDLVVNKMEQTHGLSSIYLEKLKTVDVIIRNTQGAESLVKGYEVKLSQEEAVPADLAAIQTHRTALQQWLGEVKDKGSVFSTLEEEMAKAKEVGEQLFRLRQERSIDLERFQEKGSQLWDRWQRVCAQIETRHTELESIQEVLSDYRQCHSALIQWIEEITAQQELMKPGQAEDSRVLSEQLSQQTALAAEIEKNQAKLDQCQKFSQQYSATVKDYELQLMTYRAFVESQQKSPMKRRRMLSSSDAITQEFMDLRTRYTALVTLTTQHVKYISDALRRLEEEEKVVEEEKQEHVDKVKELLGWALGLKQSVQGRTAAAGSRELGDIEKSISEQQALNEELTAKKEQVSEAIKTSQIFLAKHSHKLSQPEKEQISAQIGALKETYQALCSDSTEQLQQLQSQLAQETEHKGSEAVAGVIDLGTVEIFPVFGAMQRGLIDQDTGLALLEAQVITSDLVVPETSEKLSLEKALERNIIDLRAFRVLQELKDALQQVEEVRCEGKHLLPVAAAMEEGRISESVGLKILEAELATGGFKFQQGRISMEAAVQDRLLPPQLHSRLLSRLEGVKDLIDPSTAEKISLPELLERCIVHPETGLRLLPVKQLAGGMVSLRSGREVSIFHAVQEGLIDRQVAIRLLEAHLFAGGIVEPRTGHRLSVDEAVGCNLIDQDLACTLLVRQLRTGGIMDTATGERMSVDEALRKGLVAPRIALMVLESLWSFMGLLWPETGEIIPVADALEQGILPTELIHEILGKRQLLKAVFVPGTGEVMSWQKAVEQGVLEREVAKKLESTALPDVMASVQLTGSPSRSRNGQSSPGRSPMGHEEPLLRSDDERLVFHLMTHSYINIHDGQKVLLVDAELNNLAKALLQSQENGSRARVLEGFEGTEADAALESEPCDGLASQQLELQFAPPKGESEKIQPPRTALENGEVVMGPESFLLEDAEDFLRVEEQEQVSTEQATIRSESDAEFGREQVTFTSKDKHEVKLLMPEPPGDLDSGLYRETEEMMIEAEEESKPAVVDGLEGPEDQKRALESGAVVVKSEISITMGVPESRDRLKIVAERSQGVGEPEREAEEVREVYLLEEETVGNGVLAGEEVVLPTSGEAAPAERQSQDTESVLEVEEGEGEEVLGDDEGVDEPSPPTPEEQEAEDALEKLLAQLRSGGIIHEQTGKALLLDEAVTSGVVSGHTAVKLMERMRMFRGFFDSQVCEPLTTEDVIEEGLMDEKLLQKVLASDKAISGVLDPGNNFVYSIKDAAAVGLLDKETAMRILEGQVVTGGIVDLKRGKKVSVTLASTLGLIEPTSQTELVKLEKASKGKGADEVTRQKLVNLQAETSGIVDPETKQPLTVAESVERGLLEKDEAFQLLTKQVADGGIIHHVSGMRLSVDDAMTHGLIDADLCEELRKAEGVVLQDFVHPATKEKLPLPQAVNLGLVSPEFQRKVQEIQAESGSILDPASGQRLPLCQAVQEGLVPQQVVEKALSSSGMREGIVDPESCVVVPYSEFLKKCKIDIESGQRYLEVHPFQAIKDEVTGTKLTCAEAVRLGKVDPLPTLRLLQAQADSGGVVEGTVSKRLSLRAAVERGMLDEAMAKVIATSQLRAGGIVDAPGGKRLTVKEAVGKGLISQKLAAGLRDVQIPEGKVGSEVSKAEKSQLSREKPEKMSPKEEGVILPTRSVDGVEPKAQPEAVSYDTARGAAATEKSPKTQREGKLKPQEASEDAIHPQDEHHHLHHPQAEAEVAPEHLSVLATVSLPEGTEVAGAVGKGIPKGRTQVRAAWKELREEVDGGTEKVEGLGLEKEQLVLGMEVLHGEERRRRRREFVSAEGVVAGGEGAVVASGQGEGVTSVVQVTPAAPRESVSVAPGKGGMGPAELGEPPKVPVEPAGDELGGKKAVKHSGRETSPTEGPIEQEKMRETELKRTQKQKSKKKKAKQGRIPGEGAQQEKPSAETQPLPSLADGTGRKTIAEEDTETPGGDQELPERGEAREARKGGTRNGQDTLVALSLEEGVAQEDTGVGTSWDVSSTATVAWELPCDLTIREEPPQIQGSSVPELGEEEQHQQRAELRAELGAGPAPPKSLEETPQERSKQPGLGDRGLLLPVIVEGELLETSRESTRPAQIKFSKKMCLEHDQRLISYLSMLRDIEMRIKRVQPAEQNLAALHDLRQQAEALGAELQELSFPVNQELDAVQRIVANPPEEVPEQLLKALEKDAKNLHKSLTSANEILQSRLQNLRGAAEAEKAKILAHHETLQGKLQELLGWVSGTAASLDDSDFQQAADASSLSRCLQHYQELKEPLAHTKAELDATAFDIQFLISEHAQDLTSQQSRQLLRLLNELQKAFRELSERVTARVEVLQVCLQQAERTEQAKTLQEQQAARAQSLAELSRWLGQAEDTLAEQQRAEGDLPALQQRQSDVKVSDISEFWGRTCSVPRSSTGPCRRGRRWPRRSWRALSEAEVFFTASLHLPKSHKGSLPNTHKLGHSYLEPLCFQVRAAKELEENSNKINSLLNWVASLEQKGALPEYRPHPVSPGAGTQAGKSPGDVPDGHAVGADSAAESLDEQYERLKAQHQELLSQQQDVILATQSAQAFLDKHGQGLAGEERERLQAQLAELRDLYSASLARSEARLKRVQLLREELQKFLRDHGEFEAWLEQAERDLQGMCEGDSDPASLQRLLLRQGSFSEDVISHKGDLRFVTMSGQKFLEGDAEGAESQLLMSRSVVKSKLEDATQRYTTLHSKCSKLGSHLNMLLDRYQQFQEVAEPLGTWLQESEAALGKLLSETVSSDVAVLQEQLASTKQLQGDLAEHQVPVEKLQKAARSLLDIQGEPAPDHGHIQETTDAIVSRFQSLSQQMSERSDLLQKSIAQSQSVQESLESLLQSVAEIEKNLERDQPAVLSSASIQDSLATSVKLKQDIARQKSCLEATREMVTRFTEATDSPTASALQDKLAQVTEHFGRLCQQQQEREDALKGLLPKVEQYEQLSEKLQQFTESRTRMLASGNQPDRDIAHFSQHIQELNSEMRQHQEDLDTLEHLAEELSSCGVTPSSSQQQEKLQGLKKDFLQLQKVAKDREKDASSCQEQLDEFRNLVGTVRKWLRESEGKIPPAETSLGTQELQQRRQQIQDLLEEWKGKGAQVEEIGRRGTLLENLIVEITAPDTPPKAGAALPAPGGSGGSVNGYHTCKDLTEIQCDVSEVSRRYQALGTALQERQQQLSAMLDRMQEVQEEASSMLKWLESKERTLSELDASSSPTKTETMRAQAEHNKAFLAELEQNSGKIQKVKEALSGLLEKYPDSPEAANWKKMQEDLNCRWERASQATAARQQKLEESATQLATFQAAEAQLRPWLMEKELMMSVLGPLSIDPNMLNAQKQQVQFMLKEFEARRQQHEQLNQAAQSILTGPGDVSPSTSQVRDELQGVNQKWSELTERLNSRSSQIDQAIVKSTQYQELLQGLSEKVKAVGQRLSSQSAISTQPDAVKQQLEETSEIRSDLEQLEEEISEAETLCDDLSVLIGEQYLKDELRKRLETVALPLKGLEDLAADRMNRLQTALASSQQFQHMFDELRTWLDDKRCQQAQSQPISAKLERLQSQIQEQEEFQKSLNQHSGSYEMIVAEGESLLLSVQPGEEKTTLQNQLVSLKTHWEELSKRAADRHSKLKDCLQKAQKYQRHAEDLLPWVEDCQARMAELEVTLDPVQLEATLLRSKAVLSDVEKRRSLLEMLNSAADILIDASQADEDDIRDEKAGINQKMDAITEELQTKTGSIEEMSQRLKEFQESFKNIEKKLEGAKHQLEIYDALGPQACSNKNLEKLRAQQEVLQALEPQVDYLKNLTQGLVEDAPDGSDCSQLLSQAEAAQQDFKAVKQKVNDCCALMENKLEGIGQFNSRVREMFSQLADLDDELDSMGPIGRDSDSLQSQAEDVRAFLGKLRRLKADIESSEGECKKMLEEEGSPDLLGLKRELETLSKQCSKLTERGRNRQEQVETTLSRVEDFYGRLKELSHMTAAAEENEALQWVVGTEVETINQQLADFKV</sequence>
<dbReference type="CDD" id="cd21240">
    <property type="entry name" value="CH_MACF1_rpt2"/>
    <property type="match status" value="1"/>
</dbReference>
<dbReference type="SMART" id="SM00033">
    <property type="entry name" value="CH"/>
    <property type="match status" value="2"/>
</dbReference>
<dbReference type="FunFam" id="1.20.58.60:FF:000234">
    <property type="entry name" value="microtubule-actin cross-linking factor 1 isoform X6"/>
    <property type="match status" value="1"/>
</dbReference>
<dbReference type="Pfam" id="PF21019">
    <property type="entry name" value="Spectrin_3"/>
    <property type="match status" value="1"/>
</dbReference>
<dbReference type="SUPFAM" id="SSF46966">
    <property type="entry name" value="Spectrin repeat"/>
    <property type="match status" value="16"/>
</dbReference>
<accession>A0A7L2Y3F9</accession>
<dbReference type="FunFam" id="1.20.58.60:FF:000087">
    <property type="entry name" value="microtubule-actin cross-linking factor 1 isoform X2"/>
    <property type="match status" value="1"/>
</dbReference>
<dbReference type="InterPro" id="IPR036872">
    <property type="entry name" value="CH_dom_sf"/>
</dbReference>
<dbReference type="FunFam" id="3.90.1290.10:FF:000003">
    <property type="entry name" value="microtubule-actin cross-linking factor 1 isoform X1"/>
    <property type="match status" value="1"/>
</dbReference>
<feature type="domain" description="SH3" evidence="14">
    <location>
        <begin position="795"/>
        <end position="852"/>
    </location>
</feature>
<comment type="caution">
    <text evidence="16">The sequence shown here is derived from an EMBL/GenBank/DDBJ whole genome shotgun (WGS) entry which is preliminary data.</text>
</comment>
<evidence type="ECO:0000256" key="7">
    <source>
        <dbReference type="ARBA" id="ARBA00022737"/>
    </source>
</evidence>
<keyword evidence="17" id="KW-1185">Reference proteome</keyword>
<feature type="coiled-coil region" evidence="12">
    <location>
        <begin position="4066"/>
        <end position="4100"/>
    </location>
</feature>
<dbReference type="InterPro" id="IPR002017">
    <property type="entry name" value="Spectrin_repeat"/>
</dbReference>
<evidence type="ECO:0000259" key="14">
    <source>
        <dbReference type="PROSITE" id="PS50002"/>
    </source>
</evidence>
<feature type="region of interest" description="Disordered" evidence="13">
    <location>
        <begin position="2910"/>
        <end position="3065"/>
    </location>
</feature>
<dbReference type="Gene3D" id="2.30.30.40">
    <property type="entry name" value="SH3 Domains"/>
    <property type="match status" value="1"/>
</dbReference>
<dbReference type="SMART" id="SM01129">
    <property type="entry name" value="DELLA"/>
    <property type="match status" value="1"/>
</dbReference>
<evidence type="ECO:0000256" key="13">
    <source>
        <dbReference type="SAM" id="MobiDB-lite"/>
    </source>
</evidence>
<dbReference type="Pfam" id="PF00307">
    <property type="entry name" value="CH"/>
    <property type="match status" value="2"/>
</dbReference>
<feature type="coiled-coil region" evidence="12">
    <location>
        <begin position="404"/>
        <end position="456"/>
    </location>
</feature>
<dbReference type="Gene3D" id="1.10.418.10">
    <property type="entry name" value="Calponin-like domain"/>
    <property type="match status" value="2"/>
</dbReference>
<keyword evidence="7" id="KW-0677">Repeat</keyword>
<evidence type="ECO:0000256" key="12">
    <source>
        <dbReference type="SAM" id="Coils"/>
    </source>
</evidence>
<feature type="region of interest" description="Disordered" evidence="13">
    <location>
        <begin position="3103"/>
        <end position="3122"/>
    </location>
</feature>
<dbReference type="GO" id="GO:0042060">
    <property type="term" value="P:wound healing"/>
    <property type="evidence" value="ECO:0007669"/>
    <property type="project" value="TreeGrafter"/>
</dbReference>
<dbReference type="PROSITE" id="PS00020">
    <property type="entry name" value="ACTININ_2"/>
    <property type="match status" value="1"/>
</dbReference>
<dbReference type="InterPro" id="IPR018159">
    <property type="entry name" value="Spectrin/alpha-actinin"/>
</dbReference>
<feature type="coiled-coil region" evidence="12">
    <location>
        <begin position="4986"/>
        <end position="5032"/>
    </location>
</feature>
<keyword evidence="3 11" id="KW-0728">SH3 domain</keyword>
<feature type="coiled-coil region" evidence="12">
    <location>
        <begin position="3264"/>
        <end position="3302"/>
    </location>
</feature>
<dbReference type="Pfam" id="PF18373">
    <property type="entry name" value="Spectrin_2"/>
    <property type="match status" value="1"/>
</dbReference>
<feature type="compositionally biased region" description="Acidic residues" evidence="13">
    <location>
        <begin position="2178"/>
        <end position="2198"/>
    </location>
</feature>
<evidence type="ECO:0000313" key="17">
    <source>
        <dbReference type="Proteomes" id="UP000545329"/>
    </source>
</evidence>
<feature type="region of interest" description="Disordered" evidence="13">
    <location>
        <begin position="2163"/>
        <end position="2211"/>
    </location>
</feature>
<dbReference type="GO" id="GO:0005737">
    <property type="term" value="C:cytoplasm"/>
    <property type="evidence" value="ECO:0007669"/>
    <property type="project" value="TreeGrafter"/>
</dbReference>
<dbReference type="InterPro" id="IPR035915">
    <property type="entry name" value="Plakin_repeat_sf"/>
</dbReference>
<proteinExistence type="predicted"/>
<dbReference type="Pfam" id="PF00435">
    <property type="entry name" value="Spectrin"/>
    <property type="match status" value="6"/>
</dbReference>
<dbReference type="SUPFAM" id="SSF75399">
    <property type="entry name" value="Plakin repeat"/>
    <property type="match status" value="5"/>
</dbReference>
<name>A0A7L2Y3F9_9PASS</name>
<dbReference type="SUPFAM" id="SSF47576">
    <property type="entry name" value="Calponin-homology domain, CH-domain"/>
    <property type="match status" value="1"/>
</dbReference>
<dbReference type="InterPro" id="IPR043197">
    <property type="entry name" value="Plakin"/>
</dbReference>
<dbReference type="PROSITE" id="PS50002">
    <property type="entry name" value="SH3"/>
    <property type="match status" value="1"/>
</dbReference>
<dbReference type="Pfam" id="PF17902">
    <property type="entry name" value="SH3_10"/>
    <property type="match status" value="1"/>
</dbReference>
<feature type="coiled-coil region" evidence="12">
    <location>
        <begin position="1384"/>
        <end position="1414"/>
    </location>
</feature>
<dbReference type="SMART" id="SM00150">
    <property type="entry name" value="SPEC"/>
    <property type="match status" value="19"/>
</dbReference>
<evidence type="ECO:0000256" key="4">
    <source>
        <dbReference type="ARBA" id="ARBA00022490"/>
    </source>
</evidence>
<keyword evidence="10" id="KW-0966">Cell projection</keyword>
<feature type="coiled-coil region" evidence="12">
    <location>
        <begin position="942"/>
        <end position="993"/>
    </location>
</feature>
<dbReference type="GO" id="GO:0045110">
    <property type="term" value="P:intermediate filament bundle assembly"/>
    <property type="evidence" value="ECO:0007669"/>
    <property type="project" value="TreeGrafter"/>
</dbReference>
<feature type="coiled-coil region" evidence="12">
    <location>
        <begin position="1330"/>
        <end position="1360"/>
    </location>
</feature>
<feature type="region of interest" description="Disordered" evidence="13">
    <location>
        <begin position="2701"/>
        <end position="2798"/>
    </location>
</feature>
<evidence type="ECO:0000256" key="3">
    <source>
        <dbReference type="ARBA" id="ARBA00022443"/>
    </source>
</evidence>
<keyword evidence="12" id="KW-0175">Coiled coil</keyword>
<dbReference type="OrthoDB" id="10016565at2759"/>
<evidence type="ECO:0000256" key="10">
    <source>
        <dbReference type="ARBA" id="ARBA00023273"/>
    </source>
</evidence>
<feature type="compositionally biased region" description="Basic and acidic residues" evidence="13">
    <location>
        <begin position="2707"/>
        <end position="2728"/>
    </location>
</feature>
<keyword evidence="5" id="KW-0597">Phosphoprotein</keyword>
<feature type="compositionally biased region" description="Polar residues" evidence="13">
    <location>
        <begin position="3003"/>
        <end position="3012"/>
    </location>
</feature>
<evidence type="ECO:0000256" key="5">
    <source>
        <dbReference type="ARBA" id="ARBA00022553"/>
    </source>
</evidence>
<reference evidence="16 17" key="1">
    <citation type="submission" date="2019-09" db="EMBL/GenBank/DDBJ databases">
        <title>Bird 10,000 Genomes (B10K) Project - Family phase.</title>
        <authorList>
            <person name="Zhang G."/>
        </authorList>
    </citation>
    <scope>NUCLEOTIDE SEQUENCE [LARGE SCALE GENOMIC DNA]</scope>
    <source>
        <strain evidence="16">B10K-DU-002-58</strain>
        <tissue evidence="16">Muscle</tissue>
    </source>
</reference>
<dbReference type="FunFam" id="1.20.58.60:FF:000009">
    <property type="entry name" value="dystonin isoform X1"/>
    <property type="match status" value="1"/>
</dbReference>
<feature type="coiled-coil region" evidence="12">
    <location>
        <begin position="4822"/>
        <end position="4856"/>
    </location>
</feature>
<evidence type="ECO:0000256" key="9">
    <source>
        <dbReference type="ARBA" id="ARBA00023212"/>
    </source>
</evidence>
<dbReference type="InterPro" id="IPR049538">
    <property type="entry name" value="PCN-like_spectrin-like_rpt"/>
</dbReference>
<dbReference type="FunFam" id="1.20.58.60:FF:000027">
    <property type="entry name" value="Microtubule-actin cross-linking factor 1"/>
    <property type="match status" value="1"/>
</dbReference>
<dbReference type="InterPro" id="IPR001589">
    <property type="entry name" value="Actinin_actin-bd_CS"/>
</dbReference>
<gene>
    <name evidence="16" type="primary">Macf1_2</name>
    <name evidence="16" type="ORF">ERPZAN_R12863</name>
</gene>
<feature type="coiled-coil region" evidence="12">
    <location>
        <begin position="1442"/>
        <end position="1469"/>
    </location>
</feature>
<dbReference type="PROSITE" id="PS50021">
    <property type="entry name" value="CH"/>
    <property type="match status" value="2"/>
</dbReference>
<dbReference type="FunFam" id="1.20.58.60:FF:000389">
    <property type="entry name" value="Microtubule-actin crosslinking factor 1"/>
    <property type="match status" value="1"/>
</dbReference>
<evidence type="ECO:0000256" key="6">
    <source>
        <dbReference type="ARBA" id="ARBA00022701"/>
    </source>
</evidence>
<keyword evidence="4" id="KW-0963">Cytoplasm</keyword>
<feature type="compositionally biased region" description="Basic and acidic residues" evidence="13">
    <location>
        <begin position="3137"/>
        <end position="3147"/>
    </location>
</feature>
<evidence type="ECO:0000256" key="2">
    <source>
        <dbReference type="ARBA" id="ARBA00004316"/>
    </source>
</evidence>
<organism evidence="16 17">
    <name type="scientific">Erpornis zantholeuca</name>
    <dbReference type="NCBI Taxonomy" id="1112836"/>
    <lineage>
        <taxon>Eukaryota</taxon>
        <taxon>Metazoa</taxon>
        <taxon>Chordata</taxon>
        <taxon>Craniata</taxon>
        <taxon>Vertebrata</taxon>
        <taxon>Euteleostomi</taxon>
        <taxon>Archelosauria</taxon>
        <taxon>Archosauria</taxon>
        <taxon>Dinosauria</taxon>
        <taxon>Saurischia</taxon>
        <taxon>Theropoda</taxon>
        <taxon>Coelurosauria</taxon>
        <taxon>Aves</taxon>
        <taxon>Neognathae</taxon>
        <taxon>Neoaves</taxon>
        <taxon>Telluraves</taxon>
        <taxon>Australaves</taxon>
        <taxon>Passeriformes</taxon>
        <taxon>Sylvioidea</taxon>
        <taxon>Timaliidae</taxon>
        <taxon>Erpornis</taxon>
    </lineage>
</organism>
<dbReference type="Pfam" id="PF21020">
    <property type="entry name" value="Spectrin_4"/>
    <property type="match status" value="1"/>
</dbReference>